<feature type="domain" description="N-acetyltransferase" evidence="1">
    <location>
        <begin position="36"/>
        <end position="187"/>
    </location>
</feature>
<proteinExistence type="predicted"/>
<sequence>MVTTSIPIRYTRIDKSLYSQNTLGEYSGLQIETDNILLEPLLIDRDAPKLWNLYKDHLDLFHFFPHGPLTTYEKFYAVQKRFCDSPEFSNWTVHLLVDTSAEGQPSKEKTRILCGSICLLDIQPAHRRCEVGAIWFHPAVHGTTVMLESTYMLLRLAFGRLQSGRVQWKTHHANVASQKAALKLGFEQDGLHRKHLLNWDGIWRHSYFYSMTDDDWFGVPVTTTPGAAQEPLADGLEGLGLESKGKQLALETKIAERRKTSKPFPASVLAGQPLA</sequence>
<protein>
    <recommendedName>
        <fullName evidence="1">N-acetyltransferase domain-containing protein</fullName>
    </recommendedName>
</protein>
<comment type="caution">
    <text evidence="2">The sequence shown here is derived from an EMBL/GenBank/DDBJ whole genome shotgun (WGS) entry which is preliminary data.</text>
</comment>
<dbReference type="GO" id="GO:1990189">
    <property type="term" value="F:protein N-terminal-serine acetyltransferase activity"/>
    <property type="evidence" value="ECO:0007669"/>
    <property type="project" value="TreeGrafter"/>
</dbReference>
<dbReference type="InterPro" id="IPR051908">
    <property type="entry name" value="Ribosomal_N-acetyltransferase"/>
</dbReference>
<organism evidence="2 3">
    <name type="scientific">Entomortierella parvispora</name>
    <dbReference type="NCBI Taxonomy" id="205924"/>
    <lineage>
        <taxon>Eukaryota</taxon>
        <taxon>Fungi</taxon>
        <taxon>Fungi incertae sedis</taxon>
        <taxon>Mucoromycota</taxon>
        <taxon>Mortierellomycotina</taxon>
        <taxon>Mortierellomycetes</taxon>
        <taxon>Mortierellales</taxon>
        <taxon>Mortierellaceae</taxon>
        <taxon>Entomortierella</taxon>
    </lineage>
</organism>
<gene>
    <name evidence="2" type="ORF">EMPS_06965</name>
</gene>
<dbReference type="GO" id="GO:0008999">
    <property type="term" value="F:protein-N-terminal-alanine acetyltransferase activity"/>
    <property type="evidence" value="ECO:0007669"/>
    <property type="project" value="TreeGrafter"/>
</dbReference>
<evidence type="ECO:0000313" key="2">
    <source>
        <dbReference type="EMBL" id="GJJ74607.1"/>
    </source>
</evidence>
<dbReference type="InterPro" id="IPR016181">
    <property type="entry name" value="Acyl_CoA_acyltransferase"/>
</dbReference>
<accession>A0A9P3HDF5</accession>
<dbReference type="PANTHER" id="PTHR43441:SF2">
    <property type="entry name" value="FAMILY ACETYLTRANSFERASE, PUTATIVE (AFU_ORTHOLOGUE AFUA_7G00850)-RELATED"/>
    <property type="match status" value="1"/>
</dbReference>
<dbReference type="SUPFAM" id="SSF55729">
    <property type="entry name" value="Acyl-CoA N-acyltransferases (Nat)"/>
    <property type="match status" value="1"/>
</dbReference>
<dbReference type="Pfam" id="PF13302">
    <property type="entry name" value="Acetyltransf_3"/>
    <property type="match status" value="1"/>
</dbReference>
<dbReference type="OrthoDB" id="41238at2759"/>
<dbReference type="AlphaFoldDB" id="A0A9P3HDF5"/>
<evidence type="ECO:0000259" key="1">
    <source>
        <dbReference type="Pfam" id="PF13302"/>
    </source>
</evidence>
<dbReference type="InterPro" id="IPR000182">
    <property type="entry name" value="GNAT_dom"/>
</dbReference>
<dbReference type="PANTHER" id="PTHR43441">
    <property type="entry name" value="RIBOSOMAL-PROTEIN-SERINE ACETYLTRANSFERASE"/>
    <property type="match status" value="1"/>
</dbReference>
<dbReference type="Gene3D" id="3.40.630.30">
    <property type="match status" value="1"/>
</dbReference>
<evidence type="ECO:0000313" key="3">
    <source>
        <dbReference type="Proteomes" id="UP000827284"/>
    </source>
</evidence>
<keyword evidence="3" id="KW-1185">Reference proteome</keyword>
<dbReference type="EMBL" id="BQFW01000009">
    <property type="protein sequence ID" value="GJJ74607.1"/>
    <property type="molecule type" value="Genomic_DNA"/>
</dbReference>
<reference evidence="2" key="1">
    <citation type="submission" date="2021-11" db="EMBL/GenBank/DDBJ databases">
        <authorList>
            <person name="Herlambang A."/>
            <person name="Guo Y."/>
            <person name="Takashima Y."/>
            <person name="Nishizawa T."/>
        </authorList>
    </citation>
    <scope>NUCLEOTIDE SEQUENCE</scope>
    <source>
        <strain evidence="2">E1425</strain>
    </source>
</reference>
<reference evidence="2" key="2">
    <citation type="journal article" date="2022" name="Microbiol. Resour. Announc.">
        <title>Whole-Genome Sequence of Entomortierella parvispora E1425, a Mucoromycotan Fungus Associated with Burkholderiaceae-Related Endosymbiotic Bacteria.</title>
        <authorList>
            <person name="Herlambang A."/>
            <person name="Guo Y."/>
            <person name="Takashima Y."/>
            <person name="Narisawa K."/>
            <person name="Ohta H."/>
            <person name="Nishizawa T."/>
        </authorList>
    </citation>
    <scope>NUCLEOTIDE SEQUENCE</scope>
    <source>
        <strain evidence="2">E1425</strain>
    </source>
</reference>
<dbReference type="Proteomes" id="UP000827284">
    <property type="component" value="Unassembled WGS sequence"/>
</dbReference>
<name>A0A9P3HDF5_9FUNG</name>